<organism evidence="1 2">
    <name type="scientific">Trypanosoma congolense (strain IL3000)</name>
    <dbReference type="NCBI Taxonomy" id="1068625"/>
    <lineage>
        <taxon>Eukaryota</taxon>
        <taxon>Discoba</taxon>
        <taxon>Euglenozoa</taxon>
        <taxon>Kinetoplastea</taxon>
        <taxon>Metakinetoplastina</taxon>
        <taxon>Trypanosomatida</taxon>
        <taxon>Trypanosomatidae</taxon>
        <taxon>Trypanosoma</taxon>
        <taxon>Nannomonas</taxon>
    </lineage>
</organism>
<dbReference type="Proteomes" id="UP000000702">
    <property type="component" value="Unassembled WGS sequence"/>
</dbReference>
<keyword evidence="2" id="KW-1185">Reference proteome</keyword>
<sequence>MTSKESEGKPAPKWTMDSFVDDVLLQGIQDKENINLFHFLKNYYRNVKPDLRRFTLSDFLNKPEQCIEEVDLRECILRRMPHMLRKLQECMFSAIRYLRDCGVRTIQDWTAWQHDVHLENIPRIILDQAVRETRKRSHSQKTYESRPVQNIIETSSHKTNEITSTPSLQRQGLTMNSELEEIFRKACETWDNVYLVDFLSEEYGKRKCTHNPTVSIADFLEYPSQCVQESRLRVKLLKELPEKLQHLKERIFRDLKFLRNEGITTVKNWARHPAYHDQVSVTFRSILATAGRLAAEDMSSEEEGIPSLQA</sequence>
<dbReference type="VEuPathDB" id="TriTrypDB:TcIL3000_0_31380"/>
<proteinExistence type="predicted"/>
<name>F9W4Z0_TRYCI</name>
<gene>
    <name evidence="1" type="ORF">TCIL3000_0_31380</name>
</gene>
<reference evidence="1 2" key="2">
    <citation type="journal article" date="2012" name="Proc. Natl. Acad. Sci. U.S.A.">
        <title>Antigenic diversity is generated by distinct evolutionary mechanisms in African trypanosome species.</title>
        <authorList>
            <person name="Jackson A.P."/>
            <person name="Berry A."/>
            <person name="Aslett M."/>
            <person name="Allison H.C."/>
            <person name="Burton P."/>
            <person name="Vavrova-Anderson J."/>
            <person name="Brown R."/>
            <person name="Browne H."/>
            <person name="Corton N."/>
            <person name="Hauser H."/>
            <person name="Gamble J."/>
            <person name="Gilderthorp R."/>
            <person name="Marcello L."/>
            <person name="McQuillan J."/>
            <person name="Otto T.D."/>
            <person name="Quail M.A."/>
            <person name="Sanders M.J."/>
            <person name="van Tonder A."/>
            <person name="Ginger M.L."/>
            <person name="Field M.C."/>
            <person name="Barry J.D."/>
            <person name="Hertz-Fowler C."/>
            <person name="Berriman M."/>
        </authorList>
    </citation>
    <scope>NUCLEOTIDE SEQUENCE [LARGE SCALE GENOMIC DNA]</scope>
    <source>
        <strain evidence="1 2">IL3000</strain>
    </source>
</reference>
<comment type="caution">
    <text evidence="1">The sequence shown here is derived from an EMBL/GenBank/DDBJ whole genome shotgun (WGS) entry which is preliminary data.</text>
</comment>
<evidence type="ECO:0000313" key="1">
    <source>
        <dbReference type="EMBL" id="CCD12237.1"/>
    </source>
</evidence>
<evidence type="ECO:0000313" key="2">
    <source>
        <dbReference type="Proteomes" id="UP000000702"/>
    </source>
</evidence>
<dbReference type="AlphaFoldDB" id="F9W4Z0"/>
<dbReference type="OMA" id="CMFSAIR"/>
<accession>F9W4Z0</accession>
<reference evidence="2" key="1">
    <citation type="submission" date="2011-07" db="EMBL/GenBank/DDBJ databases">
        <title>Divergent evolution of antigenic variation in African trypanosomes.</title>
        <authorList>
            <person name="Jackson A.P."/>
            <person name="Berry A."/>
            <person name="Allison H.C."/>
            <person name="Burton P."/>
            <person name="Anderson J."/>
            <person name="Aslett M."/>
            <person name="Brown R."/>
            <person name="Corton N."/>
            <person name="Harris D."/>
            <person name="Hauser H."/>
            <person name="Gamble J."/>
            <person name="Gilderthorp R."/>
            <person name="McQuillan J."/>
            <person name="Quail M.A."/>
            <person name="Sanders M."/>
            <person name="Van Tonder A."/>
            <person name="Ginger M.L."/>
            <person name="Donelson J.E."/>
            <person name="Field M.C."/>
            <person name="Barry J.D."/>
            <person name="Berriman M."/>
            <person name="Hertz-Fowler C."/>
        </authorList>
    </citation>
    <scope>NUCLEOTIDE SEQUENCE [LARGE SCALE GENOMIC DNA]</scope>
    <source>
        <strain evidence="2">IL3000</strain>
    </source>
</reference>
<dbReference type="EMBL" id="CAEQ01000632">
    <property type="protein sequence ID" value="CCD12237.1"/>
    <property type="molecule type" value="Genomic_DNA"/>
</dbReference>
<protein>
    <submittedName>
        <fullName evidence="1">WGS project CAEQ00000000 data, annotated contig 1252</fullName>
    </submittedName>
</protein>